<evidence type="ECO:0000313" key="12">
    <source>
        <dbReference type="EMBL" id="BAY58788.1"/>
    </source>
</evidence>
<dbReference type="FunFam" id="3.30.565.10:FF:000037">
    <property type="entry name" value="Hybrid sensor histidine kinase/response regulator"/>
    <property type="match status" value="1"/>
</dbReference>
<dbReference type="EC" id="2.7.13.3" evidence="2"/>
<evidence type="ECO:0000256" key="3">
    <source>
        <dbReference type="ARBA" id="ARBA00022553"/>
    </source>
</evidence>
<dbReference type="Proteomes" id="UP000217895">
    <property type="component" value="Chromosome"/>
</dbReference>
<keyword evidence="3 9" id="KW-0597">Phosphoprotein</keyword>
<dbReference type="Gene3D" id="1.10.287.130">
    <property type="match status" value="1"/>
</dbReference>
<dbReference type="Gene3D" id="3.40.50.2300">
    <property type="match status" value="1"/>
</dbReference>
<keyword evidence="8" id="KW-0902">Two-component regulatory system</keyword>
<dbReference type="Pfam" id="PF02518">
    <property type="entry name" value="HATPase_c"/>
    <property type="match status" value="1"/>
</dbReference>
<dbReference type="EMBL" id="AP018203">
    <property type="protein sequence ID" value="BAY58788.1"/>
    <property type="molecule type" value="Genomic_DNA"/>
</dbReference>
<evidence type="ECO:0000259" key="11">
    <source>
        <dbReference type="PROSITE" id="PS50110"/>
    </source>
</evidence>
<evidence type="ECO:0000256" key="5">
    <source>
        <dbReference type="ARBA" id="ARBA00022741"/>
    </source>
</evidence>
<dbReference type="PROSITE" id="PS50109">
    <property type="entry name" value="HIS_KIN"/>
    <property type="match status" value="1"/>
</dbReference>
<dbReference type="InterPro" id="IPR005467">
    <property type="entry name" value="His_kinase_dom"/>
</dbReference>
<dbReference type="SMART" id="SM00448">
    <property type="entry name" value="REC"/>
    <property type="match status" value="1"/>
</dbReference>
<evidence type="ECO:0000313" key="13">
    <source>
        <dbReference type="Proteomes" id="UP000217895"/>
    </source>
</evidence>
<dbReference type="Pfam" id="PF00072">
    <property type="entry name" value="Response_reg"/>
    <property type="match status" value="1"/>
</dbReference>
<dbReference type="PROSITE" id="PS50110">
    <property type="entry name" value="RESPONSE_REGULATORY"/>
    <property type="match status" value="1"/>
</dbReference>
<comment type="catalytic activity">
    <reaction evidence="1">
        <text>ATP + protein L-histidine = ADP + protein N-phospho-L-histidine.</text>
        <dbReference type="EC" id="2.7.13.3"/>
    </reaction>
</comment>
<feature type="modified residue" description="4-aspartylphosphate" evidence="9">
    <location>
        <position position="55"/>
    </location>
</feature>
<keyword evidence="4" id="KW-0808">Transferase</keyword>
<evidence type="ECO:0000256" key="1">
    <source>
        <dbReference type="ARBA" id="ARBA00000085"/>
    </source>
</evidence>
<keyword evidence="7" id="KW-0067">ATP-binding</keyword>
<dbReference type="GO" id="GO:0005524">
    <property type="term" value="F:ATP binding"/>
    <property type="evidence" value="ECO:0007669"/>
    <property type="project" value="UniProtKB-KW"/>
</dbReference>
<evidence type="ECO:0000256" key="8">
    <source>
        <dbReference type="ARBA" id="ARBA00023012"/>
    </source>
</evidence>
<dbReference type="InterPro" id="IPR001789">
    <property type="entry name" value="Sig_transdc_resp-reg_receiver"/>
</dbReference>
<evidence type="ECO:0000256" key="6">
    <source>
        <dbReference type="ARBA" id="ARBA00022777"/>
    </source>
</evidence>
<dbReference type="PRINTS" id="PR00344">
    <property type="entry name" value="BCTRLSENSOR"/>
</dbReference>
<name>A0A1Z4JQ66_LEPBY</name>
<dbReference type="GO" id="GO:0000155">
    <property type="term" value="F:phosphorelay sensor kinase activity"/>
    <property type="evidence" value="ECO:0007669"/>
    <property type="project" value="InterPro"/>
</dbReference>
<dbReference type="InterPro" id="IPR036097">
    <property type="entry name" value="HisK_dim/P_sf"/>
</dbReference>
<gene>
    <name evidence="12" type="ORF">NIES2135_56620</name>
</gene>
<dbReference type="InterPro" id="IPR036890">
    <property type="entry name" value="HATPase_C_sf"/>
</dbReference>
<dbReference type="PANTHER" id="PTHR43711">
    <property type="entry name" value="TWO-COMPONENT HISTIDINE KINASE"/>
    <property type="match status" value="1"/>
</dbReference>
<dbReference type="SUPFAM" id="SSF55874">
    <property type="entry name" value="ATPase domain of HSP90 chaperone/DNA topoisomerase II/histidine kinase"/>
    <property type="match status" value="1"/>
</dbReference>
<dbReference type="InterPro" id="IPR003661">
    <property type="entry name" value="HisK_dim/P_dom"/>
</dbReference>
<keyword evidence="13" id="KW-1185">Reference proteome</keyword>
<accession>A0A1Z4JQ66</accession>
<dbReference type="CDD" id="cd00082">
    <property type="entry name" value="HisKA"/>
    <property type="match status" value="1"/>
</dbReference>
<dbReference type="SMART" id="SM00388">
    <property type="entry name" value="HisKA"/>
    <property type="match status" value="1"/>
</dbReference>
<organism evidence="12 13">
    <name type="scientific">Leptolyngbya boryana NIES-2135</name>
    <dbReference type="NCBI Taxonomy" id="1973484"/>
    <lineage>
        <taxon>Bacteria</taxon>
        <taxon>Bacillati</taxon>
        <taxon>Cyanobacteriota</taxon>
        <taxon>Cyanophyceae</taxon>
        <taxon>Leptolyngbyales</taxon>
        <taxon>Leptolyngbyaceae</taxon>
        <taxon>Leptolyngbya group</taxon>
        <taxon>Leptolyngbya</taxon>
    </lineage>
</organism>
<reference evidence="12 13" key="1">
    <citation type="submission" date="2017-06" db="EMBL/GenBank/DDBJ databases">
        <title>Genome sequencing of cyanobaciteial culture collection at National Institute for Environmental Studies (NIES).</title>
        <authorList>
            <person name="Hirose Y."/>
            <person name="Shimura Y."/>
            <person name="Fujisawa T."/>
            <person name="Nakamura Y."/>
            <person name="Kawachi M."/>
        </authorList>
    </citation>
    <scope>NUCLEOTIDE SEQUENCE [LARGE SCALE GENOMIC DNA]</scope>
    <source>
        <strain evidence="12 13">NIES-2135</strain>
    </source>
</reference>
<dbReference type="Pfam" id="PF00512">
    <property type="entry name" value="HisKA"/>
    <property type="match status" value="1"/>
</dbReference>
<evidence type="ECO:0000259" key="10">
    <source>
        <dbReference type="PROSITE" id="PS50109"/>
    </source>
</evidence>
<keyword evidence="5" id="KW-0547">Nucleotide-binding</keyword>
<protein>
    <recommendedName>
        <fullName evidence="2">histidine kinase</fullName>
        <ecNumber evidence="2">2.7.13.3</ecNumber>
    </recommendedName>
</protein>
<dbReference type="SUPFAM" id="SSF47384">
    <property type="entry name" value="Homodimeric domain of signal transducing histidine kinase"/>
    <property type="match status" value="1"/>
</dbReference>
<dbReference type="InterPro" id="IPR050736">
    <property type="entry name" value="Sensor_HK_Regulatory"/>
</dbReference>
<dbReference type="SUPFAM" id="SSF52172">
    <property type="entry name" value="CheY-like"/>
    <property type="match status" value="1"/>
</dbReference>
<evidence type="ECO:0000256" key="7">
    <source>
        <dbReference type="ARBA" id="ARBA00022840"/>
    </source>
</evidence>
<evidence type="ECO:0000256" key="9">
    <source>
        <dbReference type="PROSITE-ProRule" id="PRU00169"/>
    </source>
</evidence>
<dbReference type="CDD" id="cd00075">
    <property type="entry name" value="HATPase"/>
    <property type="match status" value="1"/>
</dbReference>
<keyword evidence="6 12" id="KW-0418">Kinase</keyword>
<dbReference type="CDD" id="cd17534">
    <property type="entry name" value="REC_DC-like"/>
    <property type="match status" value="1"/>
</dbReference>
<feature type="domain" description="Response regulatory" evidence="11">
    <location>
        <begin position="5"/>
        <end position="120"/>
    </location>
</feature>
<sequence length="376" mass="42458">MSTARVLIVEDESIIALDIQTSLQSAGYQVVSIAATSEEALDDTANFQPDLVLMDIRLHGEMDGVETAEQIRQKWRLPVVFLTAHADENTLSRAKQSQPFGYILKPFEDRELVTTIEIALSRHKAETAVRAALEKEREMSELKSRFVSVVSHEFRNPLNTILFSTELLQRYGTQLSDQKKETYLERIQGSVKRMNQLLSNVLTVGETESGKLQFSPQPINLVQFCQELVDEFHIEEKRSIQFSHRSSEPSDSLFCVDDRLLRHILTNLLSNAVKYSPKGEIVEFKLSLNHQTAIFWVQDYGIGIPSGDQADLFQSFYRASNARSIPGTGLGLSIVKQCVDLHGGTITVESEENQGTLFTVTLPLNRQSKHENNPRY</sequence>
<evidence type="ECO:0000256" key="4">
    <source>
        <dbReference type="ARBA" id="ARBA00022679"/>
    </source>
</evidence>
<evidence type="ECO:0000256" key="2">
    <source>
        <dbReference type="ARBA" id="ARBA00012438"/>
    </source>
</evidence>
<dbReference type="SMART" id="SM00387">
    <property type="entry name" value="HATPase_c"/>
    <property type="match status" value="1"/>
</dbReference>
<dbReference type="AlphaFoldDB" id="A0A1Z4JQ66"/>
<dbReference type="InterPro" id="IPR011006">
    <property type="entry name" value="CheY-like_superfamily"/>
</dbReference>
<dbReference type="InterPro" id="IPR003594">
    <property type="entry name" value="HATPase_dom"/>
</dbReference>
<dbReference type="PANTHER" id="PTHR43711:SF26">
    <property type="entry name" value="SENSOR HISTIDINE KINASE RCSC"/>
    <property type="match status" value="1"/>
</dbReference>
<proteinExistence type="predicted"/>
<dbReference type="Gene3D" id="3.30.565.10">
    <property type="entry name" value="Histidine kinase-like ATPase, C-terminal domain"/>
    <property type="match status" value="1"/>
</dbReference>
<dbReference type="InterPro" id="IPR004358">
    <property type="entry name" value="Sig_transdc_His_kin-like_C"/>
</dbReference>
<feature type="domain" description="Histidine kinase" evidence="10">
    <location>
        <begin position="149"/>
        <end position="366"/>
    </location>
</feature>